<dbReference type="HOGENOM" id="CLU_3390076_0_0_5"/>
<keyword evidence="2" id="KW-1185">Reference proteome</keyword>
<dbReference type="EMBL" id="CP006773">
    <property type="protein sequence ID" value="AHD02912.1"/>
    <property type="molecule type" value="Genomic_DNA"/>
</dbReference>
<dbReference type="Proteomes" id="UP000018780">
    <property type="component" value="Chromosome"/>
</dbReference>
<reference evidence="1 2" key="1">
    <citation type="submission" date="2013-09" db="EMBL/GenBank/DDBJ databases">
        <authorList>
            <consortium name="DOE Joint Genome Institute"/>
            <person name="Klenk H.-P."/>
            <person name="Huntemann M."/>
            <person name="Han J."/>
            <person name="Chen A."/>
            <person name="Kyrpides N."/>
            <person name="Mavromatis K."/>
            <person name="Markowitz V."/>
            <person name="Palaniappan K."/>
            <person name="Ivanova N."/>
            <person name="Schaumberg A."/>
            <person name="Pati A."/>
            <person name="Liolios K."/>
            <person name="Nordberg H.P."/>
            <person name="Cantor M.N."/>
            <person name="Hua S.X."/>
            <person name="Woyke T."/>
        </authorList>
    </citation>
    <scope>NUCLEOTIDE SEQUENCE [LARGE SCALE GENOMIC DNA]</scope>
    <source>
        <strain evidence="1 2">DSM 14336</strain>
    </source>
</reference>
<protein>
    <submittedName>
        <fullName evidence="1">Uncharacterized protein</fullName>
    </submittedName>
</protein>
<evidence type="ECO:0000313" key="1">
    <source>
        <dbReference type="EMBL" id="AHD02912.1"/>
    </source>
</evidence>
<name>V9W172_9RHOB</name>
<gene>
    <name evidence="1" type="ORF">METH_05945</name>
</gene>
<sequence>MRPFWVINSVDEYGALWHILKTNVFDTMHQVL</sequence>
<accession>V9W172</accession>
<evidence type="ECO:0000313" key="2">
    <source>
        <dbReference type="Proteomes" id="UP000018780"/>
    </source>
</evidence>
<organism evidence="1 2">
    <name type="scientific">Leisingera methylohalidivorans DSM 14336</name>
    <dbReference type="NCBI Taxonomy" id="999552"/>
    <lineage>
        <taxon>Bacteria</taxon>
        <taxon>Pseudomonadati</taxon>
        <taxon>Pseudomonadota</taxon>
        <taxon>Alphaproteobacteria</taxon>
        <taxon>Rhodobacterales</taxon>
        <taxon>Roseobacteraceae</taxon>
        <taxon>Leisingera</taxon>
    </lineage>
</organism>
<dbReference type="KEGG" id="lmd:METH_05945"/>
<proteinExistence type="predicted"/>
<dbReference type="AlphaFoldDB" id="V9W172"/>